<evidence type="ECO:0000256" key="1">
    <source>
        <dbReference type="ARBA" id="ARBA00023235"/>
    </source>
</evidence>
<name>A0A832MQ05_9THEM</name>
<comment type="caution">
    <text evidence="2">The sequence shown here is derived from an EMBL/GenBank/DDBJ whole genome shotgun (WGS) entry which is preliminary data.</text>
</comment>
<dbReference type="AlphaFoldDB" id="A0A832MQ05"/>
<organism evidence="2">
    <name type="scientific">Pseudothermotoga hypogea</name>
    <dbReference type="NCBI Taxonomy" id="57487"/>
    <lineage>
        <taxon>Bacteria</taxon>
        <taxon>Thermotogati</taxon>
        <taxon>Thermotogota</taxon>
        <taxon>Thermotogae</taxon>
        <taxon>Thermotogales</taxon>
        <taxon>Thermotogaceae</taxon>
        <taxon>Pseudothermotoga</taxon>
    </lineage>
</organism>
<protein>
    <recommendedName>
        <fullName evidence="3">Glutamate racemase</fullName>
    </recommendedName>
</protein>
<dbReference type="InterPro" id="IPR015942">
    <property type="entry name" value="Asp/Glu/hydantoin_racemase"/>
</dbReference>
<dbReference type="PANTHER" id="PTHR21198:SF3">
    <property type="entry name" value="GLUTAMATE RACEMASE"/>
    <property type="match status" value="1"/>
</dbReference>
<dbReference type="InterPro" id="IPR033134">
    <property type="entry name" value="Asp/Glu_racemase_AS_2"/>
</dbReference>
<evidence type="ECO:0000313" key="2">
    <source>
        <dbReference type="EMBL" id="HGZ79855.1"/>
    </source>
</evidence>
<gene>
    <name evidence="2" type="ORF">ENW55_07715</name>
</gene>
<keyword evidence="1" id="KW-0413">Isomerase</keyword>
<dbReference type="PROSITE" id="PS00924">
    <property type="entry name" value="ASP_GLU_RACEMASE_2"/>
    <property type="match status" value="1"/>
</dbReference>
<dbReference type="Pfam" id="PF01177">
    <property type="entry name" value="Asp_Glu_race"/>
    <property type="match status" value="1"/>
</dbReference>
<accession>A0A832MQ05</accession>
<reference evidence="2" key="1">
    <citation type="journal article" date="2020" name="mSystems">
        <title>Genome- and Community-Level Interaction Insights into Carbon Utilization and Element Cycling Functions of Hydrothermarchaeota in Hydrothermal Sediment.</title>
        <authorList>
            <person name="Zhou Z."/>
            <person name="Liu Y."/>
            <person name="Xu W."/>
            <person name="Pan J."/>
            <person name="Luo Z.H."/>
            <person name="Li M."/>
        </authorList>
    </citation>
    <scope>NUCLEOTIDE SEQUENCE [LARGE SCALE GENOMIC DNA]</scope>
    <source>
        <strain evidence="2">SpSt-86</strain>
    </source>
</reference>
<evidence type="ECO:0008006" key="3">
    <source>
        <dbReference type="Google" id="ProtNLM"/>
    </source>
</evidence>
<dbReference type="EMBL" id="DTKQ01000051">
    <property type="protein sequence ID" value="HGZ79855.1"/>
    <property type="molecule type" value="Genomic_DNA"/>
</dbReference>
<dbReference type="Gene3D" id="3.40.50.1860">
    <property type="match status" value="2"/>
</dbReference>
<proteinExistence type="predicted"/>
<sequence>MKIGLFDSGVGGLSVLSQLVRHRIGSEYLYLADTARAPFGTKSVEEVKDIALDCIRFLRGKGADVVISACNTAQAALMALNAEPQENFFGILDFDLPSGLKKVGVVATEATVSSGVYVDKMRRIGVEVFQRPCQELVAAIESCARDEKIVRIVGEAVDSMRQVGVDAIILGCTHFPLVKHVFERLSGKILVLDPAELLAKKLERFLSKNPNGKARVKFYVSSDAESFSKKVLSYGVTLPYTVEEFSWGEIAG</sequence>
<dbReference type="SUPFAM" id="SSF53681">
    <property type="entry name" value="Aspartate/glutamate racemase"/>
    <property type="match status" value="2"/>
</dbReference>
<dbReference type="PANTHER" id="PTHR21198">
    <property type="entry name" value="GLUTAMATE RACEMASE"/>
    <property type="match status" value="1"/>
</dbReference>
<dbReference type="GO" id="GO:0047661">
    <property type="term" value="F:amino-acid racemase activity"/>
    <property type="evidence" value="ECO:0007669"/>
    <property type="project" value="InterPro"/>
</dbReference>
<dbReference type="InterPro" id="IPR001920">
    <property type="entry name" value="Asp/Glu_race"/>
</dbReference>